<dbReference type="Proteomes" id="UP000078532">
    <property type="component" value="Unassembled WGS sequence"/>
</dbReference>
<dbReference type="STRING" id="1838280.A6M21_15470"/>
<reference evidence="4 5" key="1">
    <citation type="submission" date="2016-04" db="EMBL/GenBank/DDBJ databases">
        <authorList>
            <person name="Evans L.H."/>
            <person name="Alamgir A."/>
            <person name="Owens N."/>
            <person name="Weber N.D."/>
            <person name="Virtaneva K."/>
            <person name="Barbian K."/>
            <person name="Babar A."/>
            <person name="Rosenke K."/>
        </authorList>
    </citation>
    <scope>NUCLEOTIDE SEQUENCE [LARGE SCALE GENOMIC DNA]</scope>
    <source>
        <strain evidence="4 5">LMa1</strain>
    </source>
</reference>
<keyword evidence="2" id="KW-0812">Transmembrane</keyword>
<evidence type="ECO:0000256" key="1">
    <source>
        <dbReference type="SAM" id="MobiDB-lite"/>
    </source>
</evidence>
<keyword evidence="2" id="KW-1133">Transmembrane helix</keyword>
<dbReference type="Pfam" id="PF14285">
    <property type="entry name" value="DUF4367"/>
    <property type="match status" value="1"/>
</dbReference>
<protein>
    <recommendedName>
        <fullName evidence="3">DUF4367 domain-containing protein</fullName>
    </recommendedName>
</protein>
<evidence type="ECO:0000313" key="5">
    <source>
        <dbReference type="Proteomes" id="UP000078532"/>
    </source>
</evidence>
<dbReference type="RefSeq" id="WP_066671141.1">
    <property type="nucleotide sequence ID" value="NZ_LYVF01000193.1"/>
</dbReference>
<organism evidence="4 5">
    <name type="scientific">Desulfotomaculum copahuensis</name>
    <dbReference type="NCBI Taxonomy" id="1838280"/>
    <lineage>
        <taxon>Bacteria</taxon>
        <taxon>Bacillati</taxon>
        <taxon>Bacillota</taxon>
        <taxon>Clostridia</taxon>
        <taxon>Eubacteriales</taxon>
        <taxon>Desulfotomaculaceae</taxon>
        <taxon>Desulfotomaculum</taxon>
    </lineage>
</organism>
<keyword evidence="5" id="KW-1185">Reference proteome</keyword>
<accession>A0A1B7LB82</accession>
<evidence type="ECO:0000256" key="2">
    <source>
        <dbReference type="SAM" id="Phobius"/>
    </source>
</evidence>
<evidence type="ECO:0000313" key="4">
    <source>
        <dbReference type="EMBL" id="OAT79501.1"/>
    </source>
</evidence>
<dbReference type="OrthoDB" id="1806871at2"/>
<evidence type="ECO:0000259" key="3">
    <source>
        <dbReference type="Pfam" id="PF14285"/>
    </source>
</evidence>
<feature type="domain" description="DUF4367" evidence="3">
    <location>
        <begin position="149"/>
        <end position="259"/>
    </location>
</feature>
<dbReference type="InterPro" id="IPR025377">
    <property type="entry name" value="DUF4367"/>
</dbReference>
<keyword evidence="2" id="KW-0472">Membrane</keyword>
<name>A0A1B7LB82_9FIRM</name>
<sequence>MKQYTDEELDLIIRAVMRARVEDGNPPPVEATWTRLKDKVSHRPGIKRPINFNARHSPGVAVAAILVLLAAIVISLSVPGKVGALGYKVMDGITELLYGSQMNLRGGVTSEDATKPPPPPGEIKEIKMEPPSVVTLKQAREQSPFPLKVPGYLPPGYRLEKVTYQKQSPYTAQIFMEYNGPGNKYFNITQFNFNGELGTGFGYDKEDTTIKNVTIGPCQAKLALHKNELIHLMWIDGYISLDLDGRLSARDAEQIADSMYVHRDQK</sequence>
<feature type="transmembrane region" description="Helical" evidence="2">
    <location>
        <begin position="59"/>
        <end position="78"/>
    </location>
</feature>
<feature type="region of interest" description="Disordered" evidence="1">
    <location>
        <begin position="107"/>
        <end position="128"/>
    </location>
</feature>
<comment type="caution">
    <text evidence="4">The sequence shown here is derived from an EMBL/GenBank/DDBJ whole genome shotgun (WGS) entry which is preliminary data.</text>
</comment>
<dbReference type="AlphaFoldDB" id="A0A1B7LB82"/>
<gene>
    <name evidence="4" type="ORF">A6M21_15470</name>
</gene>
<dbReference type="EMBL" id="LYVF01000193">
    <property type="protein sequence ID" value="OAT79501.1"/>
    <property type="molecule type" value="Genomic_DNA"/>
</dbReference>
<proteinExistence type="predicted"/>